<dbReference type="GO" id="GO:0009247">
    <property type="term" value="P:glycolipid biosynthetic process"/>
    <property type="evidence" value="ECO:0007669"/>
    <property type="project" value="UniProtKB-ARBA"/>
</dbReference>
<dbReference type="CDD" id="cd07984">
    <property type="entry name" value="LPLAT_LABLAT-like"/>
    <property type="match status" value="1"/>
</dbReference>
<dbReference type="EMBL" id="FORU01000008">
    <property type="protein sequence ID" value="SFJ47918.1"/>
    <property type="molecule type" value="Genomic_DNA"/>
</dbReference>
<dbReference type="RefSeq" id="WP_090679209.1">
    <property type="nucleotide sequence ID" value="NZ_FORU01000008.1"/>
</dbReference>
<keyword evidence="5 7" id="KW-0472">Membrane</keyword>
<dbReference type="PANTHER" id="PTHR30606:SF10">
    <property type="entry name" value="PHOSPHATIDYLINOSITOL MANNOSIDE ACYLTRANSFERASE"/>
    <property type="match status" value="1"/>
</dbReference>
<evidence type="ECO:0000256" key="6">
    <source>
        <dbReference type="ARBA" id="ARBA00023315"/>
    </source>
</evidence>
<name>A0A1I3RNS3_9FLAO</name>
<dbReference type="GO" id="GO:0016746">
    <property type="term" value="F:acyltransferase activity"/>
    <property type="evidence" value="ECO:0007669"/>
    <property type="project" value="UniProtKB-KW"/>
</dbReference>
<keyword evidence="7" id="KW-1133">Transmembrane helix</keyword>
<accession>A0A1I3RNS3</accession>
<keyword evidence="6 8" id="KW-0012">Acyltransferase</keyword>
<gene>
    <name evidence="8" type="ORF">SAMN04487893_108115</name>
</gene>
<keyword evidence="9" id="KW-1185">Reference proteome</keyword>
<evidence type="ECO:0000313" key="8">
    <source>
        <dbReference type="EMBL" id="SFJ47918.1"/>
    </source>
</evidence>
<dbReference type="STRING" id="1150112.SAMN04487893_108115"/>
<evidence type="ECO:0000313" key="9">
    <source>
        <dbReference type="Proteomes" id="UP000243887"/>
    </source>
</evidence>
<evidence type="ECO:0000256" key="3">
    <source>
        <dbReference type="ARBA" id="ARBA00022519"/>
    </source>
</evidence>
<comment type="subcellular location">
    <subcellularLocation>
        <location evidence="1">Cell inner membrane</location>
    </subcellularLocation>
</comment>
<keyword evidence="2" id="KW-1003">Cell membrane</keyword>
<keyword evidence="3" id="KW-0997">Cell inner membrane</keyword>
<keyword evidence="7" id="KW-0812">Transmembrane</keyword>
<sequence length="295" mass="34467">MAQWEGKSKGNLLGYKIFVFLLKKCNIRIAYSVLVFVALYYSLTAWKSNSSLFYYLHKRQGFNFFKSIFLVYGSYFRFGQVLIDKTAISLGLRNRYTYDFDGIEILKDLLEEKKGAILISAHVGNFEVAEFFFADIDFKSQIHLVTTDREHSHIKDYFESISIKTNLNFIVVKDDLSHIFEINNCLSNNEIICFTGDRYFPGNKTLKTSFLGEDALFPAGPFSIASRMNVPVACVYVMKEKNLHYHLYTRRVSVKHRDAQHLLESYCSSVTNILKKYPLQWFNYYDFWEKPKASK</sequence>
<dbReference type="InterPro" id="IPR004960">
    <property type="entry name" value="LipA_acyltrans"/>
</dbReference>
<organism evidence="8 9">
    <name type="scientific">Myroides guanonis</name>
    <dbReference type="NCBI Taxonomy" id="1150112"/>
    <lineage>
        <taxon>Bacteria</taxon>
        <taxon>Pseudomonadati</taxon>
        <taxon>Bacteroidota</taxon>
        <taxon>Flavobacteriia</taxon>
        <taxon>Flavobacteriales</taxon>
        <taxon>Flavobacteriaceae</taxon>
        <taxon>Myroides</taxon>
    </lineage>
</organism>
<dbReference type="AlphaFoldDB" id="A0A1I3RNS3"/>
<proteinExistence type="predicted"/>
<dbReference type="GO" id="GO:0005886">
    <property type="term" value="C:plasma membrane"/>
    <property type="evidence" value="ECO:0007669"/>
    <property type="project" value="UniProtKB-SubCell"/>
</dbReference>
<evidence type="ECO:0000256" key="2">
    <source>
        <dbReference type="ARBA" id="ARBA00022475"/>
    </source>
</evidence>
<evidence type="ECO:0000256" key="7">
    <source>
        <dbReference type="SAM" id="Phobius"/>
    </source>
</evidence>
<dbReference type="PANTHER" id="PTHR30606">
    <property type="entry name" value="LIPID A BIOSYNTHESIS LAUROYL ACYLTRANSFERASE"/>
    <property type="match status" value="1"/>
</dbReference>
<dbReference type="Pfam" id="PF03279">
    <property type="entry name" value="Lip_A_acyltrans"/>
    <property type="match status" value="1"/>
</dbReference>
<dbReference type="OrthoDB" id="9808633at2"/>
<dbReference type="Proteomes" id="UP000243887">
    <property type="component" value="Unassembled WGS sequence"/>
</dbReference>
<keyword evidence="4 8" id="KW-0808">Transferase</keyword>
<evidence type="ECO:0000256" key="5">
    <source>
        <dbReference type="ARBA" id="ARBA00023136"/>
    </source>
</evidence>
<evidence type="ECO:0000256" key="1">
    <source>
        <dbReference type="ARBA" id="ARBA00004533"/>
    </source>
</evidence>
<evidence type="ECO:0000256" key="4">
    <source>
        <dbReference type="ARBA" id="ARBA00022679"/>
    </source>
</evidence>
<feature type="transmembrane region" description="Helical" evidence="7">
    <location>
        <begin position="25"/>
        <end position="43"/>
    </location>
</feature>
<protein>
    <submittedName>
        <fullName evidence="8">Predicted acyltransferase, LPLAT superfamily</fullName>
    </submittedName>
</protein>
<reference evidence="9" key="1">
    <citation type="submission" date="2016-10" db="EMBL/GenBank/DDBJ databases">
        <authorList>
            <person name="Varghese N."/>
            <person name="Submissions S."/>
        </authorList>
    </citation>
    <scope>NUCLEOTIDE SEQUENCE [LARGE SCALE GENOMIC DNA]</scope>
    <source>
        <strain evidence="9">DSM 26542</strain>
    </source>
</reference>